<dbReference type="VEuPathDB" id="FungiDB:H310_08665"/>
<dbReference type="AlphaFoldDB" id="A0A024TWK5"/>
<organism evidence="1">
    <name type="scientific">Aphanomyces invadans</name>
    <dbReference type="NCBI Taxonomy" id="157072"/>
    <lineage>
        <taxon>Eukaryota</taxon>
        <taxon>Sar</taxon>
        <taxon>Stramenopiles</taxon>
        <taxon>Oomycota</taxon>
        <taxon>Saprolegniomycetes</taxon>
        <taxon>Saprolegniales</taxon>
        <taxon>Verrucalvaceae</taxon>
        <taxon>Aphanomyces</taxon>
    </lineage>
</organism>
<dbReference type="GeneID" id="20085715"/>
<accession>A0A024TWK5</accession>
<gene>
    <name evidence="1" type="ORF">H310_08665</name>
</gene>
<proteinExistence type="predicted"/>
<sequence length="405" mass="46999">MVWCRFESVKMNHDVARVVAPPRHVVQNLAPPAPLPVFRAPAKPVAAVEHPRHHDALVLGRERGFNAFLHVAGVALVVERRREGFPKVAFIAVKGRAQNVLQRLDVLGELQDVASPRHFAVVGFVRGVGRRGAMTNLGHRCLEILDCVQHGQHSLVRLDRGNEELSKGRVHADNCREHHVGLDIALRVDILRKMIKPGKERRHFPRRRLVRKIRQVHEPSDGHHGTTQRLMGKQEHLVVPSEAAVGKLCLENRGQNRTRLVRHVVRVQRGRRERLCHVVWRRFWKLRDRLKPRGVRRRRCHRREVGFERVLLGLRTVVDRMEKRFKTVFFFRARCPHTRCPNVDVFLVLLVVKVEWRRRVVRVHRRGGFVGIKIVRDLSRVGGHKCERHHVRQRRVHVRSGSGSD</sequence>
<dbReference type="EMBL" id="KI913969">
    <property type="protein sequence ID" value="ETV98540.1"/>
    <property type="molecule type" value="Genomic_DNA"/>
</dbReference>
<protein>
    <submittedName>
        <fullName evidence="1">Uncharacterized protein</fullName>
    </submittedName>
</protein>
<reference evidence="1" key="1">
    <citation type="submission" date="2013-12" db="EMBL/GenBank/DDBJ databases">
        <title>The Genome Sequence of Aphanomyces invadans NJM9701.</title>
        <authorList>
            <consortium name="The Broad Institute Genomics Platform"/>
            <person name="Russ C."/>
            <person name="Tyler B."/>
            <person name="van West P."/>
            <person name="Dieguez-Uribeondo J."/>
            <person name="Young S.K."/>
            <person name="Zeng Q."/>
            <person name="Gargeya S."/>
            <person name="Fitzgerald M."/>
            <person name="Abouelleil A."/>
            <person name="Alvarado L."/>
            <person name="Chapman S.B."/>
            <person name="Gainer-Dewar J."/>
            <person name="Goldberg J."/>
            <person name="Griggs A."/>
            <person name="Gujja S."/>
            <person name="Hansen M."/>
            <person name="Howarth C."/>
            <person name="Imamovic A."/>
            <person name="Ireland A."/>
            <person name="Larimer J."/>
            <person name="McCowan C."/>
            <person name="Murphy C."/>
            <person name="Pearson M."/>
            <person name="Poon T.W."/>
            <person name="Priest M."/>
            <person name="Roberts A."/>
            <person name="Saif S."/>
            <person name="Shea T."/>
            <person name="Sykes S."/>
            <person name="Wortman J."/>
            <person name="Nusbaum C."/>
            <person name="Birren B."/>
        </authorList>
    </citation>
    <scope>NUCLEOTIDE SEQUENCE [LARGE SCALE GENOMIC DNA]</scope>
    <source>
        <strain evidence="1">NJM9701</strain>
    </source>
</reference>
<evidence type="ECO:0000313" key="1">
    <source>
        <dbReference type="EMBL" id="ETV98540.1"/>
    </source>
</evidence>
<dbReference type="RefSeq" id="XP_008872737.1">
    <property type="nucleotide sequence ID" value="XM_008874515.1"/>
</dbReference>
<name>A0A024TWK5_9STRA</name>